<gene>
    <name evidence="2" type="ORF">PSYICH_LOCUS2811</name>
</gene>
<protein>
    <recommendedName>
        <fullName evidence="4">WD repeat-containing protein 60</fullName>
    </recommendedName>
</protein>
<dbReference type="GO" id="GO:0042073">
    <property type="term" value="P:intraciliary transport"/>
    <property type="evidence" value="ECO:0007669"/>
    <property type="project" value="InterPro"/>
</dbReference>
<proteinExistence type="predicted"/>
<dbReference type="InterPro" id="IPR015943">
    <property type="entry name" value="WD40/YVTN_repeat-like_dom_sf"/>
</dbReference>
<evidence type="ECO:0000256" key="1">
    <source>
        <dbReference type="SAM" id="MobiDB-lite"/>
    </source>
</evidence>
<dbReference type="GO" id="GO:0045504">
    <property type="term" value="F:dynein heavy chain binding"/>
    <property type="evidence" value="ECO:0007669"/>
    <property type="project" value="InterPro"/>
</dbReference>
<dbReference type="GO" id="GO:0045503">
    <property type="term" value="F:dynein light chain binding"/>
    <property type="evidence" value="ECO:0007669"/>
    <property type="project" value="InterPro"/>
</dbReference>
<feature type="compositionally biased region" description="Basic and acidic residues" evidence="1">
    <location>
        <begin position="24"/>
        <end position="44"/>
    </location>
</feature>
<feature type="compositionally biased region" description="Polar residues" evidence="1">
    <location>
        <begin position="160"/>
        <end position="175"/>
    </location>
</feature>
<dbReference type="Proteomes" id="UP001153636">
    <property type="component" value="Chromosome 11"/>
</dbReference>
<evidence type="ECO:0000313" key="3">
    <source>
        <dbReference type="Proteomes" id="UP001153636"/>
    </source>
</evidence>
<feature type="compositionally biased region" description="Polar residues" evidence="1">
    <location>
        <begin position="9"/>
        <end position="23"/>
    </location>
</feature>
<accession>A0A9P0CKP0</accession>
<feature type="region of interest" description="Disordered" evidence="1">
    <location>
        <begin position="1"/>
        <end position="209"/>
    </location>
</feature>
<feature type="compositionally biased region" description="Acidic residues" evidence="1">
    <location>
        <begin position="197"/>
        <end position="209"/>
    </location>
</feature>
<dbReference type="InterPro" id="IPR036322">
    <property type="entry name" value="WD40_repeat_dom_sf"/>
</dbReference>
<organism evidence="2 3">
    <name type="scientific">Psylliodes chrysocephalus</name>
    <dbReference type="NCBI Taxonomy" id="3402493"/>
    <lineage>
        <taxon>Eukaryota</taxon>
        <taxon>Metazoa</taxon>
        <taxon>Ecdysozoa</taxon>
        <taxon>Arthropoda</taxon>
        <taxon>Hexapoda</taxon>
        <taxon>Insecta</taxon>
        <taxon>Pterygota</taxon>
        <taxon>Neoptera</taxon>
        <taxon>Endopterygota</taxon>
        <taxon>Coleoptera</taxon>
        <taxon>Polyphaga</taxon>
        <taxon>Cucujiformia</taxon>
        <taxon>Chrysomeloidea</taxon>
        <taxon>Chrysomelidae</taxon>
        <taxon>Galerucinae</taxon>
        <taxon>Alticini</taxon>
        <taxon>Psylliodes</taxon>
    </lineage>
</organism>
<sequence>MSTKKGDHGSNSSKKIASNTTKHPLQETEKTKTKKKPTDLELSKKKTVTSSVKLVNKPELSKYDKNKPRNPHTTLEKKNSLHAIKTKPEISSRKNTSISKELVDNKKERTPINLSNIKINSRITSNPSKVETKPNPTKPKINSVLPEFTKSIHTDEESNRPSTATLPHATVTNKNKVGPDNLNVSPSSKSDSSEDNKYEDDFESYESDFEEYSSSSTANLIRDISSSSSLSSSSEEPMSFEKHSTNGVILSSGSEDDKTLDSGNFEMQGYKHKPMLDNIKEAIEKENINISNYASFSDEGFEDHKSFQFVNFVEAQIKNKRRNSIQMRQKRGEEILSMVRLDCCSFTLIDLAPISYEMYVRNFGSSNTIQTSTQTGDDDIDEEIQTDEVEKVEKGTQQPEVFISYNKAETNSNNDSKNVKKIFNNKFLLAAFEVILKIQEEFSILRYNSESGPLSKSIANFKANISIFSNSHVTSIHFPSDKNDKFISVHSKVEGSLVTIWKISNCEQPESIIVCHGAITCCSIGVNCQEFIFTGLEDGAILVWNCNRNMNKDDLITTVPLFSTRINSGHHTKVIGLNFLGNSSIEEGNVQQTNELCSIDETGEIILWTILLKYSDHKEQEQNSKVTLVKNANISLNSLCPDMDYLHCTNFSSSILNPYYLFISTNYGSIIHYVIKAGINKVKQFVTGVESIPNSLVCCPFSSEYFLGGYKNGNLSLFARSSERPLIILSDKDKQNSAIEFIQWSKNKSTVIYSKDDRNVINIWDLDESDMMPVYTIPYKEEITAMEMFSTSRDAENKCPFMLIGTKQGNLYLHQLNEGEGQSASQLHNQSIKTFFNYVKRL</sequence>
<dbReference type="InterPro" id="IPR042505">
    <property type="entry name" value="DYNC2I1"/>
</dbReference>
<keyword evidence="3" id="KW-1185">Reference proteome</keyword>
<feature type="region of interest" description="Disordered" evidence="1">
    <location>
        <begin position="227"/>
        <end position="261"/>
    </location>
</feature>
<dbReference type="AlphaFoldDB" id="A0A9P0CKP0"/>
<name>A0A9P0CKP0_9CUCU</name>
<dbReference type="SUPFAM" id="SSF50978">
    <property type="entry name" value="WD40 repeat-like"/>
    <property type="match status" value="1"/>
</dbReference>
<evidence type="ECO:0000313" key="2">
    <source>
        <dbReference type="EMBL" id="CAH1101250.1"/>
    </source>
</evidence>
<dbReference type="GO" id="GO:0005868">
    <property type="term" value="C:cytoplasmic dynein complex"/>
    <property type="evidence" value="ECO:0007669"/>
    <property type="project" value="InterPro"/>
</dbReference>
<feature type="compositionally biased region" description="Basic and acidic residues" evidence="1">
    <location>
        <begin position="101"/>
        <end position="110"/>
    </location>
</feature>
<feature type="compositionally biased region" description="Polar residues" evidence="1">
    <location>
        <begin position="112"/>
        <end position="129"/>
    </location>
</feature>
<dbReference type="GO" id="GO:0005929">
    <property type="term" value="C:cilium"/>
    <property type="evidence" value="ECO:0007669"/>
    <property type="project" value="GOC"/>
</dbReference>
<dbReference type="EMBL" id="OV651823">
    <property type="protein sequence ID" value="CAH1101250.1"/>
    <property type="molecule type" value="Genomic_DNA"/>
</dbReference>
<evidence type="ECO:0008006" key="4">
    <source>
        <dbReference type="Google" id="ProtNLM"/>
    </source>
</evidence>
<reference evidence="2" key="1">
    <citation type="submission" date="2022-01" db="EMBL/GenBank/DDBJ databases">
        <authorList>
            <person name="King R."/>
        </authorList>
    </citation>
    <scope>NUCLEOTIDE SEQUENCE</scope>
</reference>
<dbReference type="Gene3D" id="2.130.10.10">
    <property type="entry name" value="YVTN repeat-like/Quinoprotein amine dehydrogenase"/>
    <property type="match status" value="2"/>
</dbReference>
<dbReference type="PANTHER" id="PTHR16022">
    <property type="entry name" value="WD REPEAT DOMAIN 60"/>
    <property type="match status" value="1"/>
</dbReference>
<feature type="compositionally biased region" description="Basic and acidic residues" evidence="1">
    <location>
        <begin position="150"/>
        <end position="159"/>
    </location>
</feature>
<dbReference type="PANTHER" id="PTHR16022:SF0">
    <property type="entry name" value="CYTOPLASMIC DYNEIN 2 INTERMEDIATE CHAIN 1"/>
    <property type="match status" value="1"/>
</dbReference>
<dbReference type="OrthoDB" id="2162425at2759"/>